<dbReference type="AlphaFoldDB" id="A0A178IE41"/>
<accession>A0A178IE41</accession>
<proteinExistence type="predicted"/>
<dbReference type="CDD" id="cd10318">
    <property type="entry name" value="RGL11"/>
    <property type="match status" value="1"/>
</dbReference>
<protein>
    <submittedName>
        <fullName evidence="4">Uncharacterized protein</fullName>
    </submittedName>
</protein>
<dbReference type="InterPro" id="IPR049366">
    <property type="entry name" value="RGL11_C"/>
</dbReference>
<keyword evidence="1" id="KW-0732">Signal</keyword>
<dbReference type="Pfam" id="PF21348">
    <property type="entry name" value="RGL11_C"/>
    <property type="match status" value="1"/>
</dbReference>
<dbReference type="EMBL" id="LRRQ01000138">
    <property type="protein sequence ID" value="OAM88282.1"/>
    <property type="molecule type" value="Genomic_DNA"/>
</dbReference>
<evidence type="ECO:0000259" key="3">
    <source>
        <dbReference type="Pfam" id="PF21348"/>
    </source>
</evidence>
<evidence type="ECO:0000313" key="4">
    <source>
        <dbReference type="EMBL" id="OAM88282.1"/>
    </source>
</evidence>
<evidence type="ECO:0000256" key="1">
    <source>
        <dbReference type="SAM" id="SignalP"/>
    </source>
</evidence>
<dbReference type="PANTHER" id="PTHR43118">
    <property type="entry name" value="RHAMNOGALACTURONAN LYASE (EUROFUNG)"/>
    <property type="match status" value="1"/>
</dbReference>
<name>A0A178IE41_9BACT</name>
<sequence length="658" mass="72127">MSINIKPLRSLAVFVLAGCSLGAPALPVASGAATEGPPPSLMENLDRGVVAVRASESSAFVSWRLLGTETADAAFDIYRSTDGGAPVKLNKTPLAQGTNFTDHAADFSRGNTYTVRAVSREAGKELPRDDVKAATAPNTLPANAPVRQYISVPLRIPEGGTTPDGAAYAYNASDCSVGDLDGDGEYEIVVKWDPTNSHDNAHDGYTGNVYLDAYKLDGTFLWRIDLGKNIRAGAHYTQFQVYDLDGDGIAEVACKTADGTVDGTGRIIGDAKADYRNERGRILSGPEYLTVFNGRTGATMATVDYVPPRGGDGSGWGDPRGNRVDRFLACVAYLDGRRPSLVMCRGYYTRAVIAAWDWRDGKLTRRWVFDSDDGTPGNRDYRGQGAHNVLVGDVDHDGCDEIIYGAAAIDHDGKGLYSTGLGHGDAQHLTVMDPSGKDMQVWMVHESPKQYRDAAIEFRDARTGKLIFGRAGEEWGDVGRGVAADIDPRTPGYEMWASRGALYDCKGNVISEKTPRQKNFLLWWDGDFLRELLDGVTISKWNWETEKSDVLFTDAECASNNGTKATPCLSGDIFGDWREEVVWRTKDNRELRIYTTTIPTTHRLFTLMHDRQYRTAIAWQNTAYNQPPHPSFYLGEGMTPPPWPGIQAARQFTRGSKE</sequence>
<dbReference type="SUPFAM" id="SSF69318">
    <property type="entry name" value="Integrin alpha N-terminal domain"/>
    <property type="match status" value="1"/>
</dbReference>
<keyword evidence="5" id="KW-1185">Reference proteome</keyword>
<dbReference type="PANTHER" id="PTHR43118:SF1">
    <property type="entry name" value="RHAMNOGALACTURONAN LYASE (EUROFUNG)"/>
    <property type="match status" value="1"/>
</dbReference>
<feature type="domain" description="Rhamnogalacturonan I lyase beta-sheet" evidence="2">
    <location>
        <begin position="42"/>
        <end position="123"/>
    </location>
</feature>
<dbReference type="InterPro" id="IPR041624">
    <property type="entry name" value="RGI_lyase"/>
</dbReference>
<dbReference type="RefSeq" id="WP_068771978.1">
    <property type="nucleotide sequence ID" value="NZ_CP109796.1"/>
</dbReference>
<dbReference type="Pfam" id="PF18370">
    <property type="entry name" value="RGI_lyase"/>
    <property type="match status" value="1"/>
</dbReference>
<dbReference type="STRING" id="1184151.AW736_19650"/>
<feature type="domain" description="Rhamnogalacturonan lyase family 11 C-terminal" evidence="3">
    <location>
        <begin position="149"/>
        <end position="644"/>
    </location>
</feature>
<organism evidence="4 5">
    <name type="scientific">Termitidicoccus mucosus</name>
    <dbReference type="NCBI Taxonomy" id="1184151"/>
    <lineage>
        <taxon>Bacteria</taxon>
        <taxon>Pseudomonadati</taxon>
        <taxon>Verrucomicrobiota</taxon>
        <taxon>Opitutia</taxon>
        <taxon>Opitutales</taxon>
        <taxon>Opitutaceae</taxon>
        <taxon>Termitidicoccus</taxon>
    </lineage>
</organism>
<evidence type="ECO:0000313" key="5">
    <source>
        <dbReference type="Proteomes" id="UP000078486"/>
    </source>
</evidence>
<dbReference type="Proteomes" id="UP000078486">
    <property type="component" value="Unassembled WGS sequence"/>
</dbReference>
<dbReference type="InterPro" id="IPR013783">
    <property type="entry name" value="Ig-like_fold"/>
</dbReference>
<dbReference type="Gene3D" id="2.60.40.10">
    <property type="entry name" value="Immunoglobulins"/>
    <property type="match status" value="1"/>
</dbReference>
<feature type="signal peptide" evidence="1">
    <location>
        <begin position="1"/>
        <end position="25"/>
    </location>
</feature>
<dbReference type="InterPro" id="IPR034641">
    <property type="entry name" value="RGL11"/>
</dbReference>
<feature type="chain" id="PRO_5008088696" evidence="1">
    <location>
        <begin position="26"/>
        <end position="658"/>
    </location>
</feature>
<dbReference type="OrthoDB" id="9802318at2"/>
<dbReference type="InterPro" id="IPR028994">
    <property type="entry name" value="Integrin_alpha_N"/>
</dbReference>
<comment type="caution">
    <text evidence="4">The sequence shown here is derived from an EMBL/GenBank/DDBJ whole genome shotgun (WGS) entry which is preliminary data.</text>
</comment>
<reference evidence="4 5" key="1">
    <citation type="submission" date="2016-01" db="EMBL/GenBank/DDBJ databases">
        <title>High potential of lignocellulose degradation of a new Verrucomicrobia species.</title>
        <authorList>
            <person name="Wang Y."/>
            <person name="Shi Y."/>
            <person name="Qiu Z."/>
            <person name="Liu S."/>
            <person name="Yang H."/>
        </authorList>
    </citation>
    <scope>NUCLEOTIDE SEQUENCE [LARGE SCALE GENOMIC DNA]</scope>
    <source>
        <strain evidence="4 5">TSB47</strain>
    </source>
</reference>
<evidence type="ECO:0000259" key="2">
    <source>
        <dbReference type="Pfam" id="PF18370"/>
    </source>
</evidence>
<gene>
    <name evidence="4" type="ORF">AW736_19650</name>
</gene>